<dbReference type="AlphaFoldDB" id="A0A1C5HXZ1"/>
<reference evidence="3" key="1">
    <citation type="submission" date="2016-06" db="EMBL/GenBank/DDBJ databases">
        <authorList>
            <person name="Varghese N."/>
        </authorList>
    </citation>
    <scope>NUCLEOTIDE SEQUENCE [LARGE SCALE GENOMIC DNA]</scope>
    <source>
        <strain evidence="3">DSM 43171</strain>
    </source>
</reference>
<sequence length="82" mass="9243">MVKWIVLAVVLFALVVLALAVRPVMARLPRLRRAAVALQRRHADAEALREAAEVLQVRAEALQQRAELAQDRIELIKAKRGR</sequence>
<evidence type="ECO:0000313" key="3">
    <source>
        <dbReference type="Proteomes" id="UP000199408"/>
    </source>
</evidence>
<organism evidence="2 3">
    <name type="scientific">Micromonospora halophytica</name>
    <dbReference type="NCBI Taxonomy" id="47864"/>
    <lineage>
        <taxon>Bacteria</taxon>
        <taxon>Bacillati</taxon>
        <taxon>Actinomycetota</taxon>
        <taxon>Actinomycetes</taxon>
        <taxon>Micromonosporales</taxon>
        <taxon>Micromonosporaceae</taxon>
        <taxon>Micromonospora</taxon>
    </lineage>
</organism>
<dbReference type="EMBL" id="FMDN01000006">
    <property type="protein sequence ID" value="SCG50914.1"/>
    <property type="molecule type" value="Genomic_DNA"/>
</dbReference>
<dbReference type="STRING" id="47864.GA0070560_106245"/>
<keyword evidence="1" id="KW-0175">Coiled coil</keyword>
<dbReference type="RefSeq" id="WP_091294903.1">
    <property type="nucleotide sequence ID" value="NZ_FMDN01000006.1"/>
</dbReference>
<name>A0A1C5HXZ1_9ACTN</name>
<proteinExistence type="predicted"/>
<dbReference type="Proteomes" id="UP000199408">
    <property type="component" value="Unassembled WGS sequence"/>
</dbReference>
<gene>
    <name evidence="2" type="ORF">GA0070560_106245</name>
</gene>
<feature type="coiled-coil region" evidence="1">
    <location>
        <begin position="45"/>
        <end position="79"/>
    </location>
</feature>
<accession>A0A1C5HXZ1</accession>
<protein>
    <submittedName>
        <fullName evidence="2">Uncharacterized protein</fullName>
    </submittedName>
</protein>
<evidence type="ECO:0000256" key="1">
    <source>
        <dbReference type="SAM" id="Coils"/>
    </source>
</evidence>
<evidence type="ECO:0000313" key="2">
    <source>
        <dbReference type="EMBL" id="SCG50914.1"/>
    </source>
</evidence>
<keyword evidence="3" id="KW-1185">Reference proteome</keyword>